<evidence type="ECO:0000313" key="1">
    <source>
        <dbReference type="EMBL" id="KAH7859061.1"/>
    </source>
</evidence>
<reference evidence="1 2" key="1">
    <citation type="journal article" date="2021" name="Hortic Res">
        <title>High-quality reference genome and annotation aids understanding of berry development for evergreen blueberry (Vaccinium darrowii).</title>
        <authorList>
            <person name="Yu J."/>
            <person name="Hulse-Kemp A.M."/>
            <person name="Babiker E."/>
            <person name="Staton M."/>
        </authorList>
    </citation>
    <scope>NUCLEOTIDE SEQUENCE [LARGE SCALE GENOMIC DNA]</scope>
    <source>
        <strain evidence="2">cv. NJ 8807/NJ 8810</strain>
        <tissue evidence="1">Young leaf</tissue>
    </source>
</reference>
<gene>
    <name evidence="1" type="ORF">Vadar_031010</name>
</gene>
<evidence type="ECO:0000313" key="2">
    <source>
        <dbReference type="Proteomes" id="UP000828048"/>
    </source>
</evidence>
<name>A0ACB7Z092_9ERIC</name>
<protein>
    <submittedName>
        <fullName evidence="1">Uncharacterized protein</fullName>
    </submittedName>
</protein>
<accession>A0ACB7Z092</accession>
<comment type="caution">
    <text evidence="1">The sequence shown here is derived from an EMBL/GenBank/DDBJ whole genome shotgun (WGS) entry which is preliminary data.</text>
</comment>
<dbReference type="Proteomes" id="UP000828048">
    <property type="component" value="Chromosome 3"/>
</dbReference>
<dbReference type="EMBL" id="CM037153">
    <property type="protein sequence ID" value="KAH7859061.1"/>
    <property type="molecule type" value="Genomic_DNA"/>
</dbReference>
<organism evidence="1 2">
    <name type="scientific">Vaccinium darrowii</name>
    <dbReference type="NCBI Taxonomy" id="229202"/>
    <lineage>
        <taxon>Eukaryota</taxon>
        <taxon>Viridiplantae</taxon>
        <taxon>Streptophyta</taxon>
        <taxon>Embryophyta</taxon>
        <taxon>Tracheophyta</taxon>
        <taxon>Spermatophyta</taxon>
        <taxon>Magnoliopsida</taxon>
        <taxon>eudicotyledons</taxon>
        <taxon>Gunneridae</taxon>
        <taxon>Pentapetalae</taxon>
        <taxon>asterids</taxon>
        <taxon>Ericales</taxon>
        <taxon>Ericaceae</taxon>
        <taxon>Vaccinioideae</taxon>
        <taxon>Vaccinieae</taxon>
        <taxon>Vaccinium</taxon>
    </lineage>
</organism>
<proteinExistence type="predicted"/>
<keyword evidence="2" id="KW-1185">Reference proteome</keyword>
<sequence>MPSTDLFLPKSPHPSNSYGWIVTKDTTPPQPIALRGVAPPNAPMPALMSVEIASLLPSQGVAKIRVTYFQKTPSLAPPPVVMLALSL</sequence>